<keyword evidence="3" id="KW-1185">Reference proteome</keyword>
<dbReference type="GO" id="GO:0071897">
    <property type="term" value="P:DNA biosynthetic process"/>
    <property type="evidence" value="ECO:0007669"/>
    <property type="project" value="UniProtKB-ARBA"/>
</dbReference>
<evidence type="ECO:0000313" key="2">
    <source>
        <dbReference type="EMBL" id="GFQ96583.1"/>
    </source>
</evidence>
<comment type="caution">
    <text evidence="2">The sequence shown here is derived from an EMBL/GenBank/DDBJ whole genome shotgun (WGS) entry which is preliminary data.</text>
</comment>
<dbReference type="Pfam" id="PF17919">
    <property type="entry name" value="RT_RNaseH_2"/>
    <property type="match status" value="1"/>
</dbReference>
<name>A0A8X6H5H1_TRICU</name>
<protein>
    <recommendedName>
        <fullName evidence="1">Reverse transcriptase/retrotransposon-derived protein RNase H-like domain-containing protein</fullName>
    </recommendedName>
</protein>
<organism evidence="2 3">
    <name type="scientific">Trichonephila clavata</name>
    <name type="common">Joro spider</name>
    <name type="synonym">Nephila clavata</name>
    <dbReference type="NCBI Taxonomy" id="2740835"/>
    <lineage>
        <taxon>Eukaryota</taxon>
        <taxon>Metazoa</taxon>
        <taxon>Ecdysozoa</taxon>
        <taxon>Arthropoda</taxon>
        <taxon>Chelicerata</taxon>
        <taxon>Arachnida</taxon>
        <taxon>Araneae</taxon>
        <taxon>Araneomorphae</taxon>
        <taxon>Entelegynae</taxon>
        <taxon>Araneoidea</taxon>
        <taxon>Nephilidae</taxon>
        <taxon>Trichonephila</taxon>
    </lineage>
</organism>
<gene>
    <name evidence="2" type="ORF">TNCT_506281</name>
</gene>
<dbReference type="EMBL" id="BMAO01014706">
    <property type="protein sequence ID" value="GFQ96583.1"/>
    <property type="molecule type" value="Genomic_DNA"/>
</dbReference>
<dbReference type="OrthoDB" id="422540at2759"/>
<feature type="domain" description="Reverse transcriptase/retrotransposon-derived protein RNase H-like" evidence="1">
    <location>
        <begin position="26"/>
        <end position="68"/>
    </location>
</feature>
<dbReference type="AlphaFoldDB" id="A0A8X6H5H1"/>
<evidence type="ECO:0000259" key="1">
    <source>
        <dbReference type="Pfam" id="PF17919"/>
    </source>
</evidence>
<dbReference type="SUPFAM" id="SSF56672">
    <property type="entry name" value="DNA/RNA polymerases"/>
    <property type="match status" value="1"/>
</dbReference>
<accession>A0A8X6H5H1</accession>
<dbReference type="InterPro" id="IPR041577">
    <property type="entry name" value="RT_RNaseH_2"/>
</dbReference>
<sequence length="69" mass="7631">MQQANNLLSIKGSSIHKKNNKTALVWTLEAEDAFHFCKHQFKTITYLSHPSATAPIALMCDVSDRAIGS</sequence>
<dbReference type="Proteomes" id="UP000887116">
    <property type="component" value="Unassembled WGS sequence"/>
</dbReference>
<dbReference type="InterPro" id="IPR043502">
    <property type="entry name" value="DNA/RNA_pol_sf"/>
</dbReference>
<reference evidence="2" key="1">
    <citation type="submission" date="2020-07" db="EMBL/GenBank/DDBJ databases">
        <title>Multicomponent nature underlies the extraordinary mechanical properties of spider dragline silk.</title>
        <authorList>
            <person name="Kono N."/>
            <person name="Nakamura H."/>
            <person name="Mori M."/>
            <person name="Yoshida Y."/>
            <person name="Ohtoshi R."/>
            <person name="Malay A.D."/>
            <person name="Moran D.A.P."/>
            <person name="Tomita M."/>
            <person name="Numata K."/>
            <person name="Arakawa K."/>
        </authorList>
    </citation>
    <scope>NUCLEOTIDE SEQUENCE</scope>
</reference>
<evidence type="ECO:0000313" key="3">
    <source>
        <dbReference type="Proteomes" id="UP000887116"/>
    </source>
</evidence>
<proteinExistence type="predicted"/>